<accession>A0A6P8USI3</accession>
<dbReference type="FunCoup" id="A0A6P8USI3">
    <property type="interactions" value="1267"/>
</dbReference>
<evidence type="ECO:0000256" key="2">
    <source>
        <dbReference type="ARBA" id="ARBA00022553"/>
    </source>
</evidence>
<evidence type="ECO:0000256" key="3">
    <source>
        <dbReference type="ARBA" id="ARBA00022843"/>
    </source>
</evidence>
<protein>
    <submittedName>
        <fullName evidence="8">Glutamine-rich protein 1-like isoform X1</fullName>
    </submittedName>
</protein>
<feature type="region of interest" description="Disordered" evidence="4">
    <location>
        <begin position="427"/>
        <end position="454"/>
    </location>
</feature>
<organism evidence="7 8">
    <name type="scientific">Gymnodraco acuticeps</name>
    <name type="common">Antarctic dragonfish</name>
    <dbReference type="NCBI Taxonomy" id="8218"/>
    <lineage>
        <taxon>Eukaryota</taxon>
        <taxon>Metazoa</taxon>
        <taxon>Chordata</taxon>
        <taxon>Craniata</taxon>
        <taxon>Vertebrata</taxon>
        <taxon>Euteleostomi</taxon>
        <taxon>Actinopterygii</taxon>
        <taxon>Neopterygii</taxon>
        <taxon>Teleostei</taxon>
        <taxon>Neoteleostei</taxon>
        <taxon>Acanthomorphata</taxon>
        <taxon>Eupercaria</taxon>
        <taxon>Perciformes</taxon>
        <taxon>Notothenioidei</taxon>
        <taxon>Bathydraconidae</taxon>
        <taxon>Gymnodraco</taxon>
    </lineage>
</organism>
<dbReference type="AlphaFoldDB" id="A0A6P8USI3"/>
<evidence type="ECO:0000313" key="7">
    <source>
        <dbReference type="Proteomes" id="UP000515161"/>
    </source>
</evidence>
<dbReference type="PANTHER" id="PTHR45736:SF8">
    <property type="entry name" value="TRANSCRIPTIONAL REGULATOR QRICH1"/>
    <property type="match status" value="1"/>
</dbReference>
<dbReference type="InterPro" id="IPR057926">
    <property type="entry name" value="QRICH1_dom"/>
</dbReference>
<feature type="domain" description="QRICH1-like" evidence="6">
    <location>
        <begin position="655"/>
        <end position="770"/>
    </location>
</feature>
<sequence length="961" mass="106944">MYNVWNYDPQKWPSVNFGCIYVYLLETPVGLCEMNSREASVGMEIQQSSMFMCREHFGVPEQNTFSIIPKVPYKVLRMNEQESGVVSFDEYVRQKARTVPQHRMKEFLESLSKGPEVLQEFSQQGGAATTTAMVYQQQDTNCVYADSTEVAGSLLELACPVQVTSAEISPHLSVHQESEQQLQVQVQIQEQQDQTVGQVLQVAAPSQQDLQGISTHFIQQGELTEEQQQQIQAQLVAAVAGGQQIQLQGMQHIQLPGGQQIQLQAGQHIQLHDGQHIQLQSGQQIQLPGGQQIQLQGGQQIQLHDGQQIQLQGGQQIQLPGGQQIQLQSGQQIQLPGGQQIQLQGGQQIQLPGGQQIQLQGGQQIQLPGGQQIQLQGGQQIQLPGGQQIQLHSGQQIQLQGGQQIQLQGGQQIQLQDGQQIQIRTIETSSPSQQQDSAREAERRSSTVSTVLQPAKKRKVDVPVSVSYAVPQGQQVATVVAIPQGQQQSYVSLRPDLLTVDSAQLYSTTGTITGPTGETWTIPVYSTPQQQGVTHITIPQDTYNSMQVSTTNGKDKMSPSSSRSADVQSPSTGAQEEIVQTLFPAQFMNGNIHIPVAVQTVGGSYNTTQSVHIWDPNQQHGQGDDGQDQQLHLQGHIETEAHVEQPTEIMVPISLKPEEGLEVWRLWVKRKNAELNKQEKTKLAPIGRRQPLRFQEDLVSSAVAELNLGLSLMTQEARGSEEEQFTSDVLYYVFLCIQKYLSENGRVDDIFSDPYYTRFCGCLHKILDGWRPSVHPLGYVIPSHVTEEMLWECKQLGAHSPSTLLTTLMYFNTKHFQLMTAEQHMNVAFSKVLRHTRKNPANAKDKATSIRLLKGQGPQSAGQKGAQYRTDDMYDEQIEDPENPLRCPIKLYDFYLFKCPQSAKGRNDAYYMTPEPVVAPNSPMWYSSQPLTSQQVEQVLARIIVVREIQEIFGVVEGIMS</sequence>
<keyword evidence="7" id="KW-1185">Reference proteome</keyword>
<name>A0A6P8USI3_GYMAC</name>
<dbReference type="InterPro" id="IPR021893">
    <property type="entry name" value="ZMYM2-like_C"/>
</dbReference>
<dbReference type="InParanoid" id="A0A6P8USI3"/>
<evidence type="ECO:0000259" key="6">
    <source>
        <dbReference type="Pfam" id="PF25561"/>
    </source>
</evidence>
<feature type="compositionally biased region" description="Polar residues" evidence="4">
    <location>
        <begin position="427"/>
        <end position="436"/>
    </location>
</feature>
<dbReference type="RefSeq" id="XP_034079641.1">
    <property type="nucleotide sequence ID" value="XM_034223750.1"/>
</dbReference>
<feature type="domain" description="ZMYM2-like/QRICH1 C-terminal" evidence="5">
    <location>
        <begin position="782"/>
        <end position="944"/>
    </location>
</feature>
<feature type="compositionally biased region" description="Polar residues" evidence="4">
    <location>
        <begin position="540"/>
        <end position="574"/>
    </location>
</feature>
<keyword evidence="2" id="KW-0597">Phosphoprotein</keyword>
<evidence type="ECO:0000256" key="1">
    <source>
        <dbReference type="ARBA" id="ARBA00022499"/>
    </source>
</evidence>
<evidence type="ECO:0000259" key="5">
    <source>
        <dbReference type="Pfam" id="PF12012"/>
    </source>
</evidence>
<reference evidence="8" key="1">
    <citation type="submission" date="2025-08" db="UniProtKB">
        <authorList>
            <consortium name="RefSeq"/>
        </authorList>
    </citation>
    <scope>IDENTIFICATION</scope>
</reference>
<evidence type="ECO:0000256" key="4">
    <source>
        <dbReference type="SAM" id="MobiDB-lite"/>
    </source>
</evidence>
<dbReference type="KEGG" id="gacu:117551065"/>
<dbReference type="Pfam" id="PF12012">
    <property type="entry name" value="DUF3504"/>
    <property type="match status" value="1"/>
</dbReference>
<evidence type="ECO:0000313" key="8">
    <source>
        <dbReference type="RefSeq" id="XP_034079641.1"/>
    </source>
</evidence>
<feature type="region of interest" description="Disordered" evidence="4">
    <location>
        <begin position="540"/>
        <end position="575"/>
    </location>
</feature>
<dbReference type="Pfam" id="PF25561">
    <property type="entry name" value="QRICH1"/>
    <property type="match status" value="1"/>
</dbReference>
<dbReference type="GeneID" id="117551065"/>
<dbReference type="OrthoDB" id="10025028at2759"/>
<dbReference type="SUPFAM" id="SSF69349">
    <property type="entry name" value="Phage fibre proteins"/>
    <property type="match status" value="1"/>
</dbReference>
<dbReference type="Proteomes" id="UP000515161">
    <property type="component" value="Unplaced"/>
</dbReference>
<dbReference type="PANTHER" id="PTHR45736">
    <property type="entry name" value="ZINC FINGER MYM-TYPE PROTEIN"/>
    <property type="match status" value="1"/>
</dbReference>
<gene>
    <name evidence="8" type="primary">LOC117551065</name>
</gene>
<proteinExistence type="predicted"/>
<keyword evidence="1" id="KW-1017">Isopeptide bond</keyword>
<keyword evidence="3" id="KW-0832">Ubl conjugation</keyword>
<dbReference type="InterPro" id="IPR051284">
    <property type="entry name" value="ZnF_MYMT-QRICH1"/>
</dbReference>